<name>A0AAW1SMP8_9CHLO</name>
<dbReference type="PROSITE" id="PS50088">
    <property type="entry name" value="ANK_REPEAT"/>
    <property type="match status" value="1"/>
</dbReference>
<keyword evidence="2 3" id="KW-0040">ANK repeat</keyword>
<evidence type="ECO:0000256" key="3">
    <source>
        <dbReference type="PROSITE-ProRule" id="PRU00023"/>
    </source>
</evidence>
<evidence type="ECO:0000256" key="1">
    <source>
        <dbReference type="ARBA" id="ARBA00022737"/>
    </source>
</evidence>
<dbReference type="PANTHER" id="PTHR24173">
    <property type="entry name" value="ANKYRIN REPEAT CONTAINING"/>
    <property type="match status" value="1"/>
</dbReference>
<dbReference type="EMBL" id="JALJOV010001292">
    <property type="protein sequence ID" value="KAK9850428.1"/>
    <property type="molecule type" value="Genomic_DNA"/>
</dbReference>
<keyword evidence="1" id="KW-0677">Repeat</keyword>
<dbReference type="InterPro" id="IPR002110">
    <property type="entry name" value="Ankyrin_rpt"/>
</dbReference>
<comment type="caution">
    <text evidence="4">The sequence shown here is derived from an EMBL/GenBank/DDBJ whole genome shotgun (WGS) entry which is preliminary data.</text>
</comment>
<evidence type="ECO:0000313" key="5">
    <source>
        <dbReference type="Proteomes" id="UP001485043"/>
    </source>
</evidence>
<dbReference type="Proteomes" id="UP001485043">
    <property type="component" value="Unassembled WGS sequence"/>
</dbReference>
<accession>A0AAW1SMP8</accession>
<gene>
    <name evidence="4" type="ORF">WJX84_005313</name>
</gene>
<dbReference type="PROSITE" id="PS50297">
    <property type="entry name" value="ANK_REP_REGION"/>
    <property type="match status" value="1"/>
</dbReference>
<protein>
    <recommendedName>
        <fullName evidence="6">Ankyrin repeat domain-containing protein</fullName>
    </recommendedName>
</protein>
<dbReference type="PANTHER" id="PTHR24173:SF74">
    <property type="entry name" value="ANKYRIN REPEAT DOMAIN-CONTAINING PROTEIN 16"/>
    <property type="match status" value="1"/>
</dbReference>
<feature type="non-terminal residue" evidence="4">
    <location>
        <position position="46"/>
    </location>
</feature>
<dbReference type="Pfam" id="PF12796">
    <property type="entry name" value="Ank_2"/>
    <property type="match status" value="1"/>
</dbReference>
<reference evidence="4 5" key="1">
    <citation type="journal article" date="2024" name="Nat. Commun.">
        <title>Phylogenomics reveals the evolutionary origins of lichenization in chlorophyte algae.</title>
        <authorList>
            <person name="Puginier C."/>
            <person name="Libourel C."/>
            <person name="Otte J."/>
            <person name="Skaloud P."/>
            <person name="Haon M."/>
            <person name="Grisel S."/>
            <person name="Petersen M."/>
            <person name="Berrin J.G."/>
            <person name="Delaux P.M."/>
            <person name="Dal Grande F."/>
            <person name="Keller J."/>
        </authorList>
    </citation>
    <scope>NUCLEOTIDE SEQUENCE [LARGE SCALE GENOMIC DNA]</scope>
    <source>
        <strain evidence="4 5">SAG 2523</strain>
    </source>
</reference>
<dbReference type="SMART" id="SM00248">
    <property type="entry name" value="ANK"/>
    <property type="match status" value="1"/>
</dbReference>
<dbReference type="AlphaFoldDB" id="A0AAW1SMP8"/>
<proteinExistence type="predicted"/>
<sequence>MDDTTALHFASQKGHTEIVRQLLHAGLAVNSRNRKGMTALHFAAQS</sequence>
<dbReference type="Gene3D" id="1.25.40.20">
    <property type="entry name" value="Ankyrin repeat-containing domain"/>
    <property type="match status" value="1"/>
</dbReference>
<dbReference type="InterPro" id="IPR036770">
    <property type="entry name" value="Ankyrin_rpt-contain_sf"/>
</dbReference>
<dbReference type="SUPFAM" id="SSF48403">
    <property type="entry name" value="Ankyrin repeat"/>
    <property type="match status" value="1"/>
</dbReference>
<keyword evidence="5" id="KW-1185">Reference proteome</keyword>
<feature type="repeat" description="ANK" evidence="3">
    <location>
        <begin position="2"/>
        <end position="34"/>
    </location>
</feature>
<evidence type="ECO:0000256" key="2">
    <source>
        <dbReference type="ARBA" id="ARBA00023043"/>
    </source>
</evidence>
<evidence type="ECO:0008006" key="6">
    <source>
        <dbReference type="Google" id="ProtNLM"/>
    </source>
</evidence>
<evidence type="ECO:0000313" key="4">
    <source>
        <dbReference type="EMBL" id="KAK9850428.1"/>
    </source>
</evidence>
<organism evidence="4 5">
    <name type="scientific">Apatococcus fuscideae</name>
    <dbReference type="NCBI Taxonomy" id="2026836"/>
    <lineage>
        <taxon>Eukaryota</taxon>
        <taxon>Viridiplantae</taxon>
        <taxon>Chlorophyta</taxon>
        <taxon>core chlorophytes</taxon>
        <taxon>Trebouxiophyceae</taxon>
        <taxon>Chlorellales</taxon>
        <taxon>Chlorellaceae</taxon>
        <taxon>Apatococcus</taxon>
    </lineage>
</organism>